<accession>A0A9P5K8L8</accession>
<name>A0A9P5K8L8_COLSI</name>
<reference evidence="2" key="1">
    <citation type="submission" date="2019-06" db="EMBL/GenBank/DDBJ databases">
        <authorList>
            <person name="Gan P."/>
            <person name="Shirasu K."/>
        </authorList>
    </citation>
    <scope>NUCLEOTIDE SEQUENCE [LARGE SCALE GENOMIC DNA]</scope>
    <source>
        <strain evidence="2">CAD2</strain>
    </source>
</reference>
<dbReference type="AlphaFoldDB" id="A0A9P5K8L8"/>
<organism evidence="2 3">
    <name type="scientific">Colletotrichum siamense</name>
    <name type="common">Anthracnose fungus</name>
    <dbReference type="NCBI Taxonomy" id="690259"/>
    <lineage>
        <taxon>Eukaryota</taxon>
        <taxon>Fungi</taxon>
        <taxon>Dikarya</taxon>
        <taxon>Ascomycota</taxon>
        <taxon>Pezizomycotina</taxon>
        <taxon>Sordariomycetes</taxon>
        <taxon>Hypocreomycetidae</taxon>
        <taxon>Glomerellales</taxon>
        <taxon>Glomerellaceae</taxon>
        <taxon>Colletotrichum</taxon>
        <taxon>Colletotrichum gloeosporioides species complex</taxon>
    </lineage>
</organism>
<gene>
    <name evidence="2" type="ORF">CGCSCA2_v002753</name>
</gene>
<sequence>MDDSLVAALSPALSSPKYVRNRVRNLAGRHRHLGSGQLTSDTRFCGLWSCLVRRSQAASGHRNGPGGLQTAVSADSERSQAGIRRTIEEYSHPL</sequence>
<protein>
    <submittedName>
        <fullName evidence="2">Uncharacterized protein</fullName>
    </submittedName>
</protein>
<dbReference type="Proteomes" id="UP000711996">
    <property type="component" value="Unassembled WGS sequence"/>
</dbReference>
<dbReference type="EMBL" id="QPMT01000006">
    <property type="protein sequence ID" value="KAF4863551.1"/>
    <property type="molecule type" value="Genomic_DNA"/>
</dbReference>
<feature type="region of interest" description="Disordered" evidence="1">
    <location>
        <begin position="57"/>
        <end position="94"/>
    </location>
</feature>
<dbReference type="OrthoDB" id="10325956at2759"/>
<evidence type="ECO:0000313" key="2">
    <source>
        <dbReference type="EMBL" id="KAF4863551.1"/>
    </source>
</evidence>
<proteinExistence type="predicted"/>
<feature type="compositionally biased region" description="Basic and acidic residues" evidence="1">
    <location>
        <begin position="85"/>
        <end position="94"/>
    </location>
</feature>
<comment type="caution">
    <text evidence="2">The sequence shown here is derived from an EMBL/GenBank/DDBJ whole genome shotgun (WGS) entry which is preliminary data.</text>
</comment>
<evidence type="ECO:0000256" key="1">
    <source>
        <dbReference type="SAM" id="MobiDB-lite"/>
    </source>
</evidence>
<keyword evidence="3" id="KW-1185">Reference proteome</keyword>
<evidence type="ECO:0000313" key="3">
    <source>
        <dbReference type="Proteomes" id="UP000711996"/>
    </source>
</evidence>